<evidence type="ECO:0000313" key="3">
    <source>
        <dbReference type="EMBL" id="TNC10869.1"/>
    </source>
</evidence>
<sequence length="426" mass="46214">MLRSPVALDLTRLVTRLRHASPTGIDRVDLAYARHLLAQGGERFGLVSTRLGPKVLDRGQMAGLVEAAVTAWTEEVAAEDDPVYRDLCVRVGLPAPAAGSRPAGSSGGRRRREREVRAWIAALRAPGPERLPRGTLYLHTSHLRLDRPERFDWLYDRTDVTPVFFVHDLIPIEFPEYGRPGEAERHRVRMETVARHARAVVVNSADVGERFSGFLAGLGRQAPPVTVGPLGIESAFGRAPSAPPARPLFLVCGTIEPRKNLIALLTVWRELSLRHGNATPRLVVVGRRGWESENVVDLLERCPAVRAHVTEVSGLSTAGLVRLMGQATALLMPSFAEGYGLPVLEAAAAGLPVVASDIPVHREIAGSFAEFLHPLDGLGWMRVVGELAVPGSALRTTMAGRLAGYRAPTWEDHFARVDPALEALAG</sequence>
<dbReference type="PANTHER" id="PTHR46401">
    <property type="entry name" value="GLYCOSYLTRANSFERASE WBBK-RELATED"/>
    <property type="match status" value="1"/>
</dbReference>
<keyword evidence="4" id="KW-1185">Reference proteome</keyword>
<dbReference type="GO" id="GO:0016757">
    <property type="term" value="F:glycosyltransferase activity"/>
    <property type="evidence" value="ECO:0007669"/>
    <property type="project" value="InterPro"/>
</dbReference>
<dbReference type="InterPro" id="IPR001296">
    <property type="entry name" value="Glyco_trans_1"/>
</dbReference>
<dbReference type="EMBL" id="VDDA01000011">
    <property type="protein sequence ID" value="TNC10869.1"/>
    <property type="molecule type" value="Genomic_DNA"/>
</dbReference>
<dbReference type="SUPFAM" id="SSF53756">
    <property type="entry name" value="UDP-Glycosyltransferase/glycogen phosphorylase"/>
    <property type="match status" value="1"/>
</dbReference>
<name>A0A5C4LE66_9HYPH</name>
<evidence type="ECO:0000259" key="2">
    <source>
        <dbReference type="Pfam" id="PF00534"/>
    </source>
</evidence>
<dbReference type="Gene3D" id="3.40.50.2000">
    <property type="entry name" value="Glycogen Phosphorylase B"/>
    <property type="match status" value="1"/>
</dbReference>
<dbReference type="CDD" id="cd03809">
    <property type="entry name" value="GT4_MtfB-like"/>
    <property type="match status" value="1"/>
</dbReference>
<feature type="domain" description="Glycosyl transferase family 1" evidence="2">
    <location>
        <begin position="243"/>
        <end position="367"/>
    </location>
</feature>
<dbReference type="Proteomes" id="UP000305267">
    <property type="component" value="Unassembled WGS sequence"/>
</dbReference>
<dbReference type="Pfam" id="PF00534">
    <property type="entry name" value="Glycos_transf_1"/>
    <property type="match status" value="1"/>
</dbReference>
<dbReference type="OrthoDB" id="9790710at2"/>
<dbReference type="RefSeq" id="WP_139037943.1">
    <property type="nucleotide sequence ID" value="NZ_VDDA01000011.1"/>
</dbReference>
<reference evidence="3 4" key="1">
    <citation type="submission" date="2019-06" db="EMBL/GenBank/DDBJ databases">
        <title>Genome of Methylobacterium sp. 17Sr1-39.</title>
        <authorList>
            <person name="Seo T."/>
        </authorList>
    </citation>
    <scope>NUCLEOTIDE SEQUENCE [LARGE SCALE GENOMIC DNA]</scope>
    <source>
        <strain evidence="3 4">17Sr1-39</strain>
    </source>
</reference>
<dbReference type="PANTHER" id="PTHR46401:SF2">
    <property type="entry name" value="GLYCOSYLTRANSFERASE WBBK-RELATED"/>
    <property type="match status" value="1"/>
</dbReference>
<organism evidence="3 4">
    <name type="scientific">Methylobacterium terricola</name>
    <dbReference type="NCBI Taxonomy" id="2583531"/>
    <lineage>
        <taxon>Bacteria</taxon>
        <taxon>Pseudomonadati</taxon>
        <taxon>Pseudomonadota</taxon>
        <taxon>Alphaproteobacteria</taxon>
        <taxon>Hyphomicrobiales</taxon>
        <taxon>Methylobacteriaceae</taxon>
        <taxon>Methylobacterium</taxon>
    </lineage>
</organism>
<evidence type="ECO:0000256" key="1">
    <source>
        <dbReference type="ARBA" id="ARBA00022679"/>
    </source>
</evidence>
<dbReference type="AlphaFoldDB" id="A0A5C4LE66"/>
<protein>
    <submittedName>
        <fullName evidence="3">Glycosyltransferase family 4 protein</fullName>
    </submittedName>
</protein>
<proteinExistence type="predicted"/>
<evidence type="ECO:0000313" key="4">
    <source>
        <dbReference type="Proteomes" id="UP000305267"/>
    </source>
</evidence>
<keyword evidence="1 3" id="KW-0808">Transferase</keyword>
<gene>
    <name evidence="3" type="ORF">FF100_22220</name>
</gene>
<comment type="caution">
    <text evidence="3">The sequence shown here is derived from an EMBL/GenBank/DDBJ whole genome shotgun (WGS) entry which is preliminary data.</text>
</comment>
<accession>A0A5C4LE66</accession>